<comment type="caution">
    <text evidence="18">Lacks conserved residue(s) required for the propagation of feature annotation.</text>
</comment>
<dbReference type="Gene3D" id="3.40.50.10260">
    <property type="entry name" value="YjeF N-terminal domain"/>
    <property type="match status" value="1"/>
</dbReference>
<evidence type="ECO:0000256" key="13">
    <source>
        <dbReference type="ARBA" id="ARBA00023268"/>
    </source>
</evidence>
<evidence type="ECO:0000313" key="23">
    <source>
        <dbReference type="Proteomes" id="UP001597511"/>
    </source>
</evidence>
<evidence type="ECO:0000256" key="3">
    <source>
        <dbReference type="ARBA" id="ARBA00006001"/>
    </source>
</evidence>
<dbReference type="CDD" id="cd01171">
    <property type="entry name" value="YXKO-related"/>
    <property type="match status" value="1"/>
</dbReference>
<evidence type="ECO:0000256" key="14">
    <source>
        <dbReference type="ARBA" id="ARBA00025153"/>
    </source>
</evidence>
<dbReference type="PROSITE" id="PS51385">
    <property type="entry name" value="YJEF_N"/>
    <property type="match status" value="1"/>
</dbReference>
<evidence type="ECO:0000313" key="22">
    <source>
        <dbReference type="EMBL" id="MFD2920803.1"/>
    </source>
</evidence>
<comment type="cofactor">
    <cofactor evidence="18 19">
        <name>K(+)</name>
        <dbReference type="ChEBI" id="CHEBI:29103"/>
    </cofactor>
    <text evidence="18 19">Binds 1 potassium ion per subunit.</text>
</comment>
<keyword evidence="10 17" id="KW-0520">NAD</keyword>
<evidence type="ECO:0000256" key="16">
    <source>
        <dbReference type="ARBA" id="ARBA00049209"/>
    </source>
</evidence>
<dbReference type="InterPro" id="IPR000631">
    <property type="entry name" value="CARKD"/>
</dbReference>
<keyword evidence="12 17" id="KW-0456">Lyase</keyword>
<feature type="binding site" evidence="17">
    <location>
        <begin position="411"/>
        <end position="415"/>
    </location>
    <ligand>
        <name>AMP</name>
        <dbReference type="ChEBI" id="CHEBI:456215"/>
    </ligand>
</feature>
<dbReference type="PANTHER" id="PTHR12592:SF0">
    <property type="entry name" value="ATP-DEPENDENT (S)-NAD(P)H-HYDRATE DEHYDRATASE"/>
    <property type="match status" value="1"/>
</dbReference>
<dbReference type="Pfam" id="PF03853">
    <property type="entry name" value="YjeF_N"/>
    <property type="match status" value="1"/>
</dbReference>
<reference evidence="23" key="1">
    <citation type="journal article" date="2019" name="Int. J. Syst. Evol. Microbiol.">
        <title>The Global Catalogue of Microorganisms (GCM) 10K type strain sequencing project: providing services to taxonomists for standard genome sequencing and annotation.</title>
        <authorList>
            <consortium name="The Broad Institute Genomics Platform"/>
            <consortium name="The Broad Institute Genome Sequencing Center for Infectious Disease"/>
            <person name="Wu L."/>
            <person name="Ma J."/>
        </authorList>
    </citation>
    <scope>NUCLEOTIDE SEQUENCE [LARGE SCALE GENOMIC DNA]</scope>
    <source>
        <strain evidence="23">KCTC 23299</strain>
    </source>
</reference>
<dbReference type="RefSeq" id="WP_386099864.1">
    <property type="nucleotide sequence ID" value="NZ_JBHUOZ010000003.1"/>
</dbReference>
<evidence type="ECO:0000256" key="11">
    <source>
        <dbReference type="ARBA" id="ARBA00023235"/>
    </source>
</evidence>
<evidence type="ECO:0000256" key="8">
    <source>
        <dbReference type="ARBA" id="ARBA00022857"/>
    </source>
</evidence>
<evidence type="ECO:0000259" key="20">
    <source>
        <dbReference type="PROSITE" id="PS51383"/>
    </source>
</evidence>
<comment type="similarity">
    <text evidence="4 19">In the C-terminal section; belongs to the NnrD/CARKD family.</text>
</comment>
<feature type="binding site" evidence="17">
    <location>
        <position position="261"/>
    </location>
    <ligand>
        <name>(6S)-NADPHX</name>
        <dbReference type="ChEBI" id="CHEBI:64076"/>
    </ligand>
</feature>
<evidence type="ECO:0000256" key="10">
    <source>
        <dbReference type="ARBA" id="ARBA00023027"/>
    </source>
</evidence>
<evidence type="ECO:0000259" key="21">
    <source>
        <dbReference type="PROSITE" id="PS51385"/>
    </source>
</evidence>
<comment type="caution">
    <text evidence="22">The sequence shown here is derived from an EMBL/GenBank/DDBJ whole genome shotgun (WGS) entry which is preliminary data.</text>
</comment>
<dbReference type="EC" id="4.2.1.136" evidence="19"/>
<feature type="binding site" evidence="17">
    <location>
        <position position="376"/>
    </location>
    <ligand>
        <name>(6S)-NADPHX</name>
        <dbReference type="ChEBI" id="CHEBI:64076"/>
    </ligand>
</feature>
<evidence type="ECO:0000256" key="19">
    <source>
        <dbReference type="PIRNR" id="PIRNR017184"/>
    </source>
</evidence>
<comment type="function">
    <text evidence="14 19">Bifunctional enzyme that catalyzes the epimerization of the S- and R-forms of NAD(P)HX and the dehydration of the S-form of NAD(P)HX at the expense of ADP, which is converted to AMP. This allows the repair of both epimers of NAD(P)HX, a damaged form of NAD(P)H that is a result of enzymatic or heat-dependent hydration.</text>
</comment>
<evidence type="ECO:0000256" key="12">
    <source>
        <dbReference type="ARBA" id="ARBA00023239"/>
    </source>
</evidence>
<evidence type="ECO:0000256" key="15">
    <source>
        <dbReference type="ARBA" id="ARBA00048238"/>
    </source>
</evidence>
<keyword evidence="7 17" id="KW-0067">ATP-binding</keyword>
<feature type="binding site" evidence="17">
    <location>
        <position position="325"/>
    </location>
    <ligand>
        <name>(6S)-NADPHX</name>
        <dbReference type="ChEBI" id="CHEBI:64076"/>
    </ligand>
</feature>
<comment type="function">
    <text evidence="18">Catalyzes the epimerization of the S- and R-forms of NAD(P)HX, a damaged form of NAD(P)H that is a result of enzymatic or heat-dependent hydration. This is a prerequisite for the S-specific NAD(P)H-hydrate dehydratase to allow the repair of both epimers of NAD(P)HX.</text>
</comment>
<dbReference type="PROSITE" id="PS01050">
    <property type="entry name" value="YJEF_C_2"/>
    <property type="match status" value="1"/>
</dbReference>
<dbReference type="EMBL" id="JBHUOZ010000003">
    <property type="protein sequence ID" value="MFD2920803.1"/>
    <property type="molecule type" value="Genomic_DNA"/>
</dbReference>
<proteinExistence type="inferred from homology"/>
<keyword evidence="6 17" id="KW-0547">Nucleotide-binding</keyword>
<comment type="subunit">
    <text evidence="17">Homotetramer.</text>
</comment>
<protein>
    <recommendedName>
        <fullName evidence="19">Bifunctional NAD(P)H-hydrate repair enzyme</fullName>
    </recommendedName>
    <alternativeName>
        <fullName evidence="19">Nicotinamide nucleotide repair protein</fullName>
    </alternativeName>
    <domain>
        <recommendedName>
            <fullName evidence="19">ADP-dependent (S)-NAD(P)H-hydrate dehydratase</fullName>
            <ecNumber evidence="19">4.2.1.136</ecNumber>
        </recommendedName>
        <alternativeName>
            <fullName evidence="19">ADP-dependent NAD(P)HX dehydratase</fullName>
        </alternativeName>
    </domain>
    <domain>
        <recommendedName>
            <fullName evidence="19">NAD(P)H-hydrate epimerase</fullName>
            <ecNumber evidence="19">5.1.99.6</ecNumber>
        </recommendedName>
    </domain>
</protein>
<keyword evidence="5 18" id="KW-0479">Metal-binding</keyword>
<name>A0ABW6A654_9BACT</name>
<comment type="similarity">
    <text evidence="17">Belongs to the NnrD/CARKD family.</text>
</comment>
<evidence type="ECO:0000256" key="1">
    <source>
        <dbReference type="ARBA" id="ARBA00000013"/>
    </source>
</evidence>
<comment type="catalytic activity">
    <reaction evidence="16 17 19">
        <text>(6S)-NADPHX + ADP = AMP + phosphate + NADPH + H(+)</text>
        <dbReference type="Rhea" id="RHEA:32235"/>
        <dbReference type="ChEBI" id="CHEBI:15378"/>
        <dbReference type="ChEBI" id="CHEBI:43474"/>
        <dbReference type="ChEBI" id="CHEBI:57783"/>
        <dbReference type="ChEBI" id="CHEBI:64076"/>
        <dbReference type="ChEBI" id="CHEBI:456215"/>
        <dbReference type="ChEBI" id="CHEBI:456216"/>
        <dbReference type="EC" id="4.2.1.136"/>
    </reaction>
</comment>
<evidence type="ECO:0000256" key="17">
    <source>
        <dbReference type="HAMAP-Rule" id="MF_01965"/>
    </source>
</evidence>
<dbReference type="SUPFAM" id="SSF64153">
    <property type="entry name" value="YjeF N-terminal domain-like"/>
    <property type="match status" value="1"/>
</dbReference>
<feature type="domain" description="YjeF C-terminal" evidence="20">
    <location>
        <begin position="226"/>
        <end position="500"/>
    </location>
</feature>
<dbReference type="InterPro" id="IPR017953">
    <property type="entry name" value="Carbohydrate_kinase_pred_CS"/>
</dbReference>
<dbReference type="InterPro" id="IPR036652">
    <property type="entry name" value="YjeF_N_dom_sf"/>
</dbReference>
<dbReference type="PANTHER" id="PTHR12592">
    <property type="entry name" value="ATP-DEPENDENT (S)-NAD(P)H-HYDRATE DEHYDRATASE FAMILY MEMBER"/>
    <property type="match status" value="1"/>
</dbReference>
<comment type="cofactor">
    <cofactor evidence="17">
        <name>Mg(2+)</name>
        <dbReference type="ChEBI" id="CHEBI:18420"/>
    </cofactor>
</comment>
<feature type="binding site" evidence="18">
    <location>
        <position position="58"/>
    </location>
    <ligand>
        <name>K(+)</name>
        <dbReference type="ChEBI" id="CHEBI:29103"/>
    </ligand>
</feature>
<accession>A0ABW6A654</accession>
<feature type="binding site" evidence="17">
    <location>
        <position position="441"/>
    </location>
    <ligand>
        <name>(6S)-NADPHX</name>
        <dbReference type="ChEBI" id="CHEBI:64076"/>
    </ligand>
</feature>
<organism evidence="22 23">
    <name type="scientific">Terrimonas rubra</name>
    <dbReference type="NCBI Taxonomy" id="1035890"/>
    <lineage>
        <taxon>Bacteria</taxon>
        <taxon>Pseudomonadati</taxon>
        <taxon>Bacteroidota</taxon>
        <taxon>Chitinophagia</taxon>
        <taxon>Chitinophagales</taxon>
        <taxon>Chitinophagaceae</taxon>
        <taxon>Terrimonas</taxon>
    </lineage>
</organism>
<comment type="catalytic activity">
    <reaction evidence="2 18 19">
        <text>(6R)-NADPHX = (6S)-NADPHX</text>
        <dbReference type="Rhea" id="RHEA:32227"/>
        <dbReference type="ChEBI" id="CHEBI:64076"/>
        <dbReference type="ChEBI" id="CHEBI:64077"/>
        <dbReference type="EC" id="5.1.99.6"/>
    </reaction>
</comment>
<evidence type="ECO:0000256" key="4">
    <source>
        <dbReference type="ARBA" id="ARBA00009524"/>
    </source>
</evidence>
<comment type="function">
    <text evidence="17">Catalyzes the dehydration of the S-form of NAD(P)HX at the expense of ADP, which is converted to AMP. Together with NAD(P)HX epimerase, which catalyzes the epimerization of the S- and R-forms, the enzyme allows the repair of both epimers of NAD(P)HX, a damaged form of NAD(P)H that is a result of enzymatic or heat-dependent hydration.</text>
</comment>
<dbReference type="NCBIfam" id="TIGR00197">
    <property type="entry name" value="yjeF_nterm"/>
    <property type="match status" value="1"/>
</dbReference>
<feature type="binding site" evidence="18">
    <location>
        <position position="162"/>
    </location>
    <ligand>
        <name>K(+)</name>
        <dbReference type="ChEBI" id="CHEBI:29103"/>
    </ligand>
</feature>
<keyword evidence="13" id="KW-0511">Multifunctional enzyme</keyword>
<dbReference type="EC" id="5.1.99.6" evidence="19"/>
<dbReference type="PIRSF" id="PIRSF017184">
    <property type="entry name" value="Nnr"/>
    <property type="match status" value="1"/>
</dbReference>
<sequence>MKLFTAQQIRDWDSYTMQEEPIASIDLMERAATACVDWLQHRFPKQEFYTIFCGKGNNGGDGLAIARLLMARNCSVTVYIPESGQQGSYDFQANLERLNQVYPEVIQFIETPEELPLVATGNIIIDAILGTGINRPATGFTAALFDYINSLSNIVVAIDMPSGLYADKAGDNNPVIEADHTLSFQGYKRALLMADNAGAVGEVHVLPIGLDPDYYNQTNTPFEVIDAALIATIYKPRLRFAHKGNYGHGLVIAGSYGKNGAAVLACRAAVRSGIGLLTCYTQDSGYIVLQTSVPEAMLITDPDPDHITELQLDTTPYRAVGIGPGIGTQPATIKAVYQLLQQYRQPMVIDADALNILAKHPDWYDLIPSGSILTPHPKEFERLFGATTNNFTQQQLALEKAQLLNCIIIVKGHHSFIATPAGKGFYNTTGNAGMATGGSGDVLTGLLTGILAQGYTPEDAAIFGVYLHGLAGDLAAAANSMEAMTAGDIIEYLGQSFQQIGRYGRSI</sequence>
<evidence type="ECO:0000256" key="6">
    <source>
        <dbReference type="ARBA" id="ARBA00022741"/>
    </source>
</evidence>
<evidence type="ECO:0000256" key="7">
    <source>
        <dbReference type="ARBA" id="ARBA00022840"/>
    </source>
</evidence>
<gene>
    <name evidence="18" type="primary">nnrE</name>
    <name evidence="17" type="synonym">nnrD</name>
    <name evidence="22" type="ORF">ACFS6H_13845</name>
</gene>
<feature type="binding site" evidence="18">
    <location>
        <begin position="57"/>
        <end position="61"/>
    </location>
    <ligand>
        <name>(6S)-NADPHX</name>
        <dbReference type="ChEBI" id="CHEBI:64076"/>
    </ligand>
</feature>
<comment type="catalytic activity">
    <reaction evidence="1 18 19">
        <text>(6R)-NADHX = (6S)-NADHX</text>
        <dbReference type="Rhea" id="RHEA:32215"/>
        <dbReference type="ChEBI" id="CHEBI:64074"/>
        <dbReference type="ChEBI" id="CHEBI:64075"/>
        <dbReference type="EC" id="5.1.99.6"/>
    </reaction>
</comment>
<evidence type="ECO:0000256" key="5">
    <source>
        <dbReference type="ARBA" id="ARBA00022723"/>
    </source>
</evidence>
<dbReference type="HAMAP" id="MF_01966">
    <property type="entry name" value="NADHX_epimerase"/>
    <property type="match status" value="1"/>
</dbReference>
<dbReference type="SUPFAM" id="SSF53613">
    <property type="entry name" value="Ribokinase-like"/>
    <property type="match status" value="1"/>
</dbReference>
<comment type="similarity">
    <text evidence="18">Belongs to the NnrE/AIBP family.</text>
</comment>
<dbReference type="NCBIfam" id="TIGR00196">
    <property type="entry name" value="yjeF_cterm"/>
    <property type="match status" value="1"/>
</dbReference>
<comment type="catalytic activity">
    <reaction evidence="15 17 19">
        <text>(6S)-NADHX + ADP = AMP + phosphate + NADH + H(+)</text>
        <dbReference type="Rhea" id="RHEA:32223"/>
        <dbReference type="ChEBI" id="CHEBI:15378"/>
        <dbReference type="ChEBI" id="CHEBI:43474"/>
        <dbReference type="ChEBI" id="CHEBI:57945"/>
        <dbReference type="ChEBI" id="CHEBI:64074"/>
        <dbReference type="ChEBI" id="CHEBI:456215"/>
        <dbReference type="ChEBI" id="CHEBI:456216"/>
        <dbReference type="EC" id="4.2.1.136"/>
    </reaction>
</comment>
<dbReference type="HAMAP" id="MF_01965">
    <property type="entry name" value="NADHX_dehydratase"/>
    <property type="match status" value="1"/>
</dbReference>
<feature type="binding site" evidence="18">
    <location>
        <position position="159"/>
    </location>
    <ligand>
        <name>(6S)-NADPHX</name>
        <dbReference type="ChEBI" id="CHEBI:64076"/>
    </ligand>
</feature>
<feature type="domain" description="YjeF N-terminal" evidence="21">
    <location>
        <begin position="9"/>
        <end position="216"/>
    </location>
</feature>
<evidence type="ECO:0000256" key="2">
    <source>
        <dbReference type="ARBA" id="ARBA00000909"/>
    </source>
</evidence>
<dbReference type="PROSITE" id="PS51383">
    <property type="entry name" value="YJEF_C_3"/>
    <property type="match status" value="1"/>
</dbReference>
<feature type="binding site" evidence="17">
    <location>
        <position position="440"/>
    </location>
    <ligand>
        <name>AMP</name>
        <dbReference type="ChEBI" id="CHEBI:456215"/>
    </ligand>
</feature>
<keyword evidence="23" id="KW-1185">Reference proteome</keyword>
<keyword evidence="8 17" id="KW-0521">NADP</keyword>
<feature type="binding site" evidence="18">
    <location>
        <begin position="130"/>
        <end position="136"/>
    </location>
    <ligand>
        <name>(6S)-NADPHX</name>
        <dbReference type="ChEBI" id="CHEBI:64076"/>
    </ligand>
</feature>
<evidence type="ECO:0000256" key="9">
    <source>
        <dbReference type="ARBA" id="ARBA00022958"/>
    </source>
</evidence>
<comment type="similarity">
    <text evidence="3 19">In the N-terminal section; belongs to the NnrE/AIBP family.</text>
</comment>
<dbReference type="Gene3D" id="3.40.1190.20">
    <property type="match status" value="1"/>
</dbReference>
<feature type="binding site" evidence="18">
    <location>
        <position position="126"/>
    </location>
    <ligand>
        <name>K(+)</name>
        <dbReference type="ChEBI" id="CHEBI:29103"/>
    </ligand>
</feature>
<keyword evidence="9 18" id="KW-0630">Potassium</keyword>
<evidence type="ECO:0000256" key="18">
    <source>
        <dbReference type="HAMAP-Rule" id="MF_01966"/>
    </source>
</evidence>
<dbReference type="Pfam" id="PF01256">
    <property type="entry name" value="Carb_kinase"/>
    <property type="match status" value="1"/>
</dbReference>
<dbReference type="InterPro" id="IPR004443">
    <property type="entry name" value="YjeF_N_dom"/>
</dbReference>
<keyword evidence="11 18" id="KW-0413">Isomerase</keyword>
<dbReference type="InterPro" id="IPR029056">
    <property type="entry name" value="Ribokinase-like"/>
</dbReference>
<dbReference type="Proteomes" id="UP001597511">
    <property type="component" value="Unassembled WGS sequence"/>
</dbReference>
<dbReference type="InterPro" id="IPR030677">
    <property type="entry name" value="Nnr"/>
</dbReference>